<evidence type="ECO:0000313" key="2">
    <source>
        <dbReference type="EMBL" id="AIF72083.1"/>
    </source>
</evidence>
<proteinExistence type="predicted"/>
<protein>
    <submittedName>
        <fullName evidence="2">Uncharacterized protein</fullName>
    </submittedName>
</protein>
<name>A0A075LYV6_9CAUD</name>
<reference evidence="3" key="1">
    <citation type="submission" date="2014-09" db="EMBL/GenBank/DDBJ databases">
        <title>Genomic characterization and comparison of seven Myoviridae bacteriophage infecting Bacillus thuringiensis.</title>
        <authorList>
            <person name="Sauder A.B."/>
            <person name="McKenzie Q.R."/>
            <person name="Temple L.M."/>
            <person name="Alexis B.K."/>
            <person name="Al-Atrache Z."/>
            <person name="Lewis L.O."/>
            <person name="Loesser-Casey K.E."/>
            <person name="Mitchell K.J."/>
        </authorList>
    </citation>
    <scope>NUCLEOTIDE SEQUENCE [LARGE SCALE GENOMIC DNA]</scope>
</reference>
<keyword evidence="1" id="KW-0472">Membrane</keyword>
<dbReference type="EMBL" id="KJ489402">
    <property type="protein sequence ID" value="AIF72083.1"/>
    <property type="molecule type" value="Genomic_DNA"/>
</dbReference>
<organism evidence="2 3">
    <name type="scientific">Bacillus phage Riley</name>
    <dbReference type="NCBI Taxonomy" id="1486662"/>
    <lineage>
        <taxon>Viruses</taxon>
        <taxon>Duplodnaviria</taxon>
        <taxon>Heunggongvirae</taxon>
        <taxon>Uroviricota</taxon>
        <taxon>Caudoviricetes</taxon>
        <taxon>Herelleviridae</taxon>
        <taxon>Bastillevirinae</taxon>
        <taxon>Bequatrovirus</taxon>
        <taxon>Bequatrovirus riley</taxon>
    </lineage>
</organism>
<dbReference type="KEGG" id="vg:20283194"/>
<reference evidence="2 3" key="2">
    <citation type="journal article" date="2016" name="Virology (Lond)">
        <title>Genomic characterization and comparison of seven Myoviridae bacteriophage infecting Bacillus thuringiensis.</title>
        <authorList>
            <person name="Sauder A.B."/>
            <person name="Quinn M.R."/>
            <person name="Brouillette A."/>
            <person name="Caruso S."/>
            <person name="Cresawn S."/>
            <person name="Erill I."/>
            <person name="Lewis L."/>
            <person name="Loesser-Casey K."/>
            <person name="Pate M."/>
            <person name="Scott C."/>
            <person name="Stockwell S."/>
            <person name="Temple L."/>
        </authorList>
    </citation>
    <scope>NUCLEOTIDE SEQUENCE [LARGE SCALE GENOMIC DNA]</scope>
</reference>
<dbReference type="Proteomes" id="UP000028561">
    <property type="component" value="Segment"/>
</dbReference>
<keyword evidence="1" id="KW-1133">Transmembrane helix</keyword>
<keyword evidence="1" id="KW-0812">Transmembrane</keyword>
<sequence length="39" mass="4436">MHIEFTIPEWLVGVLGAVTIIPLLVIIGCMIYAYWAFKN</sequence>
<evidence type="ECO:0000256" key="1">
    <source>
        <dbReference type="SAM" id="Phobius"/>
    </source>
</evidence>
<keyword evidence="3" id="KW-1185">Reference proteome</keyword>
<feature type="transmembrane region" description="Helical" evidence="1">
    <location>
        <begin position="12"/>
        <end position="37"/>
    </location>
</feature>
<evidence type="ECO:0000313" key="3">
    <source>
        <dbReference type="Proteomes" id="UP000028561"/>
    </source>
</evidence>
<dbReference type="GeneID" id="20283194"/>
<accession>A0A075LYV6</accession>
<dbReference type="RefSeq" id="YP_009055972.1">
    <property type="nucleotide sequence ID" value="NC_024788.1"/>
</dbReference>